<feature type="binding site" evidence="9 10">
    <location>
        <begin position="19"/>
        <end position="21"/>
    </location>
    <ligand>
        <name>substrate</name>
    </ligand>
</feature>
<feature type="binding site" evidence="10">
    <location>
        <position position="154"/>
    </location>
    <ligand>
        <name>(2R)-3-phosphoglycerate</name>
        <dbReference type="ChEBI" id="CHEBI:58272"/>
    </ligand>
</feature>
<gene>
    <name evidence="9" type="primary">pgk</name>
    <name evidence="13" type="ORF">GCM10007209_14590</name>
</gene>
<keyword evidence="5 9" id="KW-0808">Transferase</keyword>
<reference evidence="13" key="1">
    <citation type="journal article" date="2014" name="Int. J. Syst. Evol. Microbiol.">
        <title>Complete genome sequence of Corynebacterium casei LMG S-19264T (=DSM 44701T), isolated from a smear-ripened cheese.</title>
        <authorList>
            <consortium name="US DOE Joint Genome Institute (JGI-PGF)"/>
            <person name="Walter F."/>
            <person name="Albersmeier A."/>
            <person name="Kalinowski J."/>
            <person name="Ruckert C."/>
        </authorList>
    </citation>
    <scope>NUCLEOTIDE SEQUENCE</scope>
    <source>
        <strain evidence="13">CCM 7217</strain>
    </source>
</reference>
<dbReference type="GO" id="GO:0004618">
    <property type="term" value="F:phosphoglycerate kinase activity"/>
    <property type="evidence" value="ECO:0007669"/>
    <property type="project" value="UniProtKB-UniRule"/>
</dbReference>
<evidence type="ECO:0000256" key="9">
    <source>
        <dbReference type="HAMAP-Rule" id="MF_00145"/>
    </source>
</evidence>
<dbReference type="PANTHER" id="PTHR11406">
    <property type="entry name" value="PHOSPHOGLYCERATE KINASE"/>
    <property type="match status" value="1"/>
</dbReference>
<comment type="similarity">
    <text evidence="2 9 12">Belongs to the phosphoglycerate kinase family.</text>
</comment>
<evidence type="ECO:0000256" key="4">
    <source>
        <dbReference type="ARBA" id="ARBA00016471"/>
    </source>
</evidence>
<dbReference type="EC" id="2.7.2.3" evidence="3 9"/>
<evidence type="ECO:0000256" key="5">
    <source>
        <dbReference type="ARBA" id="ARBA00022679"/>
    </source>
</evidence>
<feature type="binding site" evidence="9 10">
    <location>
        <begin position="57"/>
        <end position="60"/>
    </location>
    <ligand>
        <name>substrate</name>
    </ligand>
</feature>
<organism evidence="13 14">
    <name type="scientific">Haloferax sulfurifontis</name>
    <dbReference type="NCBI Taxonomy" id="255616"/>
    <lineage>
        <taxon>Archaea</taxon>
        <taxon>Methanobacteriati</taxon>
        <taxon>Methanobacteriota</taxon>
        <taxon>Stenosarchaea group</taxon>
        <taxon>Halobacteria</taxon>
        <taxon>Halobacteriales</taxon>
        <taxon>Haloferacaceae</taxon>
        <taxon>Haloferax</taxon>
    </lineage>
</organism>
<comment type="catalytic activity">
    <reaction evidence="1 9 12">
        <text>(2R)-3-phosphoglycerate + ATP = (2R)-3-phospho-glyceroyl phosphate + ADP</text>
        <dbReference type="Rhea" id="RHEA:14801"/>
        <dbReference type="ChEBI" id="CHEBI:30616"/>
        <dbReference type="ChEBI" id="CHEBI:57604"/>
        <dbReference type="ChEBI" id="CHEBI:58272"/>
        <dbReference type="ChEBI" id="CHEBI:456216"/>
        <dbReference type="EC" id="2.7.2.3"/>
    </reaction>
</comment>
<protein>
    <recommendedName>
        <fullName evidence="4 9">Phosphoglycerate kinase</fullName>
        <ecNumber evidence="3 9">2.7.2.3</ecNumber>
    </recommendedName>
</protein>
<dbReference type="UniPathway" id="UPA00109">
    <property type="reaction ID" value="UER00185"/>
</dbReference>
<evidence type="ECO:0000256" key="7">
    <source>
        <dbReference type="ARBA" id="ARBA00022777"/>
    </source>
</evidence>
<dbReference type="AlphaFoldDB" id="A0A830DYU6"/>
<dbReference type="GO" id="GO:0005829">
    <property type="term" value="C:cytosol"/>
    <property type="evidence" value="ECO:0007669"/>
    <property type="project" value="TreeGrafter"/>
</dbReference>
<sequence>MFKTLDDLDPEQCVLVRLDLNSPVENGEVQDNRRFDRHAETVRELAEAGHRVVLMAHQGRPGDDDFVSLEQHADILASHIDRDVGFVADTYGEDAIAAIDALEAGEVLLLENTRMCDEELPEEDPEVKADTEFVRTLAEHVDAYVNDAYSAAHRSHASLVGFPLVLPAYAGRVMQTEYEANSSIATREFDGQVTMVVGGTKATDVIDVMNNLGDKVDQFLLGGIAGELFLRAAGNDVGFDLEGMDFFDDQWEENRETIESLLDERGDQIKLAVDLAYEDETDERGEIAVANITEKDRAYLDVGSMTVDEYDPIIRDSEAVFVKGALGLFEDERFAVGTTGVLRAIAETDCFSVVGGGDTSRAIEMYGMDEGDFGHVSIAGGAYIRALTGAPLAGVEALKQD</sequence>
<dbReference type="PRINTS" id="PR00477">
    <property type="entry name" value="PHGLYCKINASE"/>
</dbReference>
<comment type="subunit">
    <text evidence="9">Monomer.</text>
</comment>
<keyword evidence="9" id="KW-0963">Cytoplasm</keyword>
<dbReference type="GO" id="GO:0006094">
    <property type="term" value="P:gluconeogenesis"/>
    <property type="evidence" value="ECO:0007669"/>
    <property type="project" value="TreeGrafter"/>
</dbReference>
<dbReference type="InterPro" id="IPR015824">
    <property type="entry name" value="Phosphoglycerate_kinase_N"/>
</dbReference>
<evidence type="ECO:0000256" key="1">
    <source>
        <dbReference type="ARBA" id="ARBA00000642"/>
    </source>
</evidence>
<accession>A0A830DYU6</accession>
<dbReference type="HAMAP" id="MF_00145">
    <property type="entry name" value="Phosphoglyc_kinase"/>
    <property type="match status" value="1"/>
</dbReference>
<feature type="binding site" evidence="9">
    <location>
        <position position="154"/>
    </location>
    <ligand>
        <name>substrate</name>
    </ligand>
</feature>
<proteinExistence type="inferred from homology"/>
<comment type="pathway">
    <text evidence="9">Carbohydrate degradation; glycolysis; pyruvate from D-glyceraldehyde 3-phosphate: step 2/5.</text>
</comment>
<evidence type="ECO:0000256" key="12">
    <source>
        <dbReference type="RuleBase" id="RU000532"/>
    </source>
</evidence>
<dbReference type="EMBL" id="BMCI01000002">
    <property type="protein sequence ID" value="GGC53936.1"/>
    <property type="molecule type" value="Genomic_DNA"/>
</dbReference>
<evidence type="ECO:0000256" key="10">
    <source>
        <dbReference type="PIRSR" id="PIRSR000724-1"/>
    </source>
</evidence>
<dbReference type="InterPro" id="IPR015911">
    <property type="entry name" value="Phosphoglycerate_kinase_CS"/>
</dbReference>
<dbReference type="Proteomes" id="UP000646833">
    <property type="component" value="Unassembled WGS sequence"/>
</dbReference>
<dbReference type="Gene3D" id="3.40.50.1260">
    <property type="entry name" value="Phosphoglycerate kinase, N-terminal domain"/>
    <property type="match status" value="2"/>
</dbReference>
<dbReference type="RefSeq" id="WP_188423539.1">
    <property type="nucleotide sequence ID" value="NZ_BMCI01000002.1"/>
</dbReference>
<comment type="caution">
    <text evidence="13">The sequence shown here is derived from an EMBL/GenBank/DDBJ whole genome shotgun (WGS) entry which is preliminary data.</text>
</comment>
<feature type="binding site" evidence="9 11">
    <location>
        <begin position="356"/>
        <end position="359"/>
    </location>
    <ligand>
        <name>ATP</name>
        <dbReference type="ChEBI" id="CHEBI:30616"/>
    </ligand>
</feature>
<reference evidence="13" key="2">
    <citation type="submission" date="2020-09" db="EMBL/GenBank/DDBJ databases">
        <authorList>
            <person name="Sun Q."/>
            <person name="Sedlacek I."/>
        </authorList>
    </citation>
    <scope>NUCLEOTIDE SEQUENCE</scope>
    <source>
        <strain evidence="13">CCM 7217</strain>
    </source>
</reference>
<evidence type="ECO:0000256" key="3">
    <source>
        <dbReference type="ARBA" id="ARBA00013061"/>
    </source>
</evidence>
<comment type="subcellular location">
    <subcellularLocation>
        <location evidence="9">Cytoplasm</location>
    </subcellularLocation>
</comment>
<dbReference type="PIRSF" id="PIRSF000724">
    <property type="entry name" value="Pgk"/>
    <property type="match status" value="1"/>
</dbReference>
<evidence type="ECO:0000313" key="14">
    <source>
        <dbReference type="Proteomes" id="UP000646833"/>
    </source>
</evidence>
<dbReference type="InterPro" id="IPR036043">
    <property type="entry name" value="Phosphoglycerate_kinase_sf"/>
</dbReference>
<dbReference type="SUPFAM" id="SSF53748">
    <property type="entry name" value="Phosphoglycerate kinase"/>
    <property type="match status" value="1"/>
</dbReference>
<dbReference type="InterPro" id="IPR001576">
    <property type="entry name" value="Phosphoglycerate_kinase"/>
</dbReference>
<keyword evidence="7 9" id="KW-0418">Kinase</keyword>
<comment type="caution">
    <text evidence="9">Lacks conserved residue(s) required for the propagation of feature annotation.</text>
</comment>
<evidence type="ECO:0000256" key="2">
    <source>
        <dbReference type="ARBA" id="ARBA00008982"/>
    </source>
</evidence>
<dbReference type="FunFam" id="3.40.50.1260:FF:000006">
    <property type="entry name" value="Phosphoglycerate kinase"/>
    <property type="match status" value="1"/>
</dbReference>
<feature type="binding site" evidence="10">
    <location>
        <position position="114"/>
    </location>
    <ligand>
        <name>(2R)-3-phosphoglycerate</name>
        <dbReference type="ChEBI" id="CHEBI:58272"/>
    </ligand>
</feature>
<evidence type="ECO:0000256" key="8">
    <source>
        <dbReference type="ARBA" id="ARBA00022840"/>
    </source>
</evidence>
<feature type="binding site" evidence="9 11">
    <location>
        <position position="330"/>
    </location>
    <ligand>
        <name>ATP</name>
        <dbReference type="ChEBI" id="CHEBI:30616"/>
    </ligand>
</feature>
<dbReference type="PANTHER" id="PTHR11406:SF23">
    <property type="entry name" value="PHOSPHOGLYCERATE KINASE 1, CHLOROPLASTIC-RELATED"/>
    <property type="match status" value="1"/>
</dbReference>
<feature type="binding site" evidence="10">
    <location>
        <position position="34"/>
    </location>
    <ligand>
        <name>(2R)-3-phosphoglycerate</name>
        <dbReference type="ChEBI" id="CHEBI:58272"/>
    </ligand>
</feature>
<feature type="binding site" evidence="9">
    <location>
        <position position="114"/>
    </location>
    <ligand>
        <name>substrate</name>
    </ligand>
</feature>
<dbReference type="GO" id="GO:0005524">
    <property type="term" value="F:ATP binding"/>
    <property type="evidence" value="ECO:0007669"/>
    <property type="project" value="UniProtKB-KW"/>
</dbReference>
<name>A0A830DYU6_9EURY</name>
<dbReference type="GO" id="GO:0006096">
    <property type="term" value="P:glycolytic process"/>
    <property type="evidence" value="ECO:0007669"/>
    <property type="project" value="UniProtKB-UniRule"/>
</dbReference>
<keyword evidence="9" id="KW-0324">Glycolysis</keyword>
<dbReference type="Pfam" id="PF00162">
    <property type="entry name" value="PGK"/>
    <property type="match status" value="1"/>
</dbReference>
<keyword evidence="6 9" id="KW-0547">Nucleotide-binding</keyword>
<evidence type="ECO:0000256" key="6">
    <source>
        <dbReference type="ARBA" id="ARBA00022741"/>
    </source>
</evidence>
<evidence type="ECO:0000256" key="11">
    <source>
        <dbReference type="PIRSR" id="PIRSR000724-2"/>
    </source>
</evidence>
<feature type="binding site" evidence="9">
    <location>
        <position position="34"/>
    </location>
    <ligand>
        <name>substrate</name>
    </ligand>
</feature>
<dbReference type="PROSITE" id="PS00111">
    <property type="entry name" value="PGLYCERATE_KINASE"/>
    <property type="match status" value="1"/>
</dbReference>
<keyword evidence="8 9" id="KW-0067">ATP-binding</keyword>
<evidence type="ECO:0000313" key="13">
    <source>
        <dbReference type="EMBL" id="GGC53936.1"/>
    </source>
</evidence>
<dbReference type="GO" id="GO:0043531">
    <property type="term" value="F:ADP binding"/>
    <property type="evidence" value="ECO:0007669"/>
    <property type="project" value="TreeGrafter"/>
</dbReference>